<dbReference type="CDD" id="cd00680">
    <property type="entry name" value="RHO_alpha_C"/>
    <property type="match status" value="1"/>
</dbReference>
<dbReference type="RefSeq" id="WP_225308370.1">
    <property type="nucleotide sequence ID" value="NZ_CP042906.1"/>
</dbReference>
<dbReference type="PROSITE" id="PS51296">
    <property type="entry name" value="RIESKE"/>
    <property type="match status" value="1"/>
</dbReference>
<keyword evidence="9" id="KW-1185">Reference proteome</keyword>
<dbReference type="InterPro" id="IPR015879">
    <property type="entry name" value="Ring_hydroxy_dOase_asu_C_dom"/>
</dbReference>
<dbReference type="PANTHER" id="PTHR43756">
    <property type="entry name" value="CHOLINE MONOOXYGENASE, CHLOROPLASTIC"/>
    <property type="match status" value="1"/>
</dbReference>
<sequence>MSAQSGSIQGMEGGALERVIGPVETARGLPNAAYIDPAVFAAERERLFARNWACIGFAKDIPQTGDLKPIELFGRPMLMVRDAQGEVRVFENVCRHRGMTLVGEARHCNGLIRCPYHSWSYDLQGALKATPHVGGMGQNSHPGVKREELGLFALRSRVWMDMVFVNLSGAAAPFEDYIRKLDRRWQEFSRKPLYHGGADSSSSFDLRTNWKLAVENYCESYHLPWVHPDLNSYSRLDDHYNIVEPGAFSGQGSLVYNPQLGAHGERFAPFGDLSKQWDTGAEYASLFPNVLLGVHKDHFFALMLEPVAPDRTIEHLEIYYATPEMAAVDMAEMRARNLAMWRKVFLEDVFVVEGMQRGRHAAGFDGGKFSPVMDVPTHCFHEWVARQLLAPADGRGAAL</sequence>
<keyword evidence="5" id="KW-0408">Iron</keyword>
<proteinExistence type="predicted"/>
<dbReference type="PANTHER" id="PTHR43756:SF5">
    <property type="entry name" value="CHOLINE MONOOXYGENASE, CHLOROPLASTIC"/>
    <property type="match status" value="1"/>
</dbReference>
<evidence type="ECO:0000256" key="2">
    <source>
        <dbReference type="ARBA" id="ARBA00022714"/>
    </source>
</evidence>
<evidence type="ECO:0000256" key="6">
    <source>
        <dbReference type="ARBA" id="ARBA00023014"/>
    </source>
</evidence>
<dbReference type="EMBL" id="CP042906">
    <property type="protein sequence ID" value="QEX18795.1"/>
    <property type="molecule type" value="Genomic_DNA"/>
</dbReference>
<keyword evidence="6" id="KW-0411">Iron-sulfur</keyword>
<dbReference type="SUPFAM" id="SSF55961">
    <property type="entry name" value="Bet v1-like"/>
    <property type="match status" value="1"/>
</dbReference>
<dbReference type="Gene3D" id="2.102.10.10">
    <property type="entry name" value="Rieske [2Fe-2S] iron-sulphur domain"/>
    <property type="match status" value="1"/>
</dbReference>
<feature type="domain" description="Rieske" evidence="7">
    <location>
        <begin position="52"/>
        <end position="165"/>
    </location>
</feature>
<evidence type="ECO:0000256" key="4">
    <source>
        <dbReference type="ARBA" id="ARBA00023002"/>
    </source>
</evidence>
<reference evidence="8 9" key="1">
    <citation type="submission" date="2019-08" db="EMBL/GenBank/DDBJ databases">
        <title>Hyperibacter terrae gen. nov., sp. nov. and Hyperibacter viscosus sp. nov., two new members in the family Rhodospirillaceae isolated from the rhizosphere of Hypericum perforatum.</title>
        <authorList>
            <person name="Noviana Z."/>
        </authorList>
    </citation>
    <scope>NUCLEOTIDE SEQUENCE [LARGE SCALE GENOMIC DNA]</scope>
    <source>
        <strain evidence="8 9">R5913</strain>
    </source>
</reference>
<dbReference type="Pfam" id="PF00355">
    <property type="entry name" value="Rieske"/>
    <property type="match status" value="1"/>
</dbReference>
<name>A0A5J6MQA2_9PROT</name>
<dbReference type="Gene3D" id="3.90.380.10">
    <property type="entry name" value="Naphthalene 1,2-dioxygenase Alpha Subunit, Chain A, domain 1"/>
    <property type="match status" value="2"/>
</dbReference>
<dbReference type="CDD" id="cd03469">
    <property type="entry name" value="Rieske_RO_Alpha_N"/>
    <property type="match status" value="1"/>
</dbReference>
<organism evidence="8 9">
    <name type="scientific">Hypericibacter terrae</name>
    <dbReference type="NCBI Taxonomy" id="2602015"/>
    <lineage>
        <taxon>Bacteria</taxon>
        <taxon>Pseudomonadati</taxon>
        <taxon>Pseudomonadota</taxon>
        <taxon>Alphaproteobacteria</taxon>
        <taxon>Rhodospirillales</taxon>
        <taxon>Dongiaceae</taxon>
        <taxon>Hypericibacter</taxon>
    </lineage>
</organism>
<dbReference type="GO" id="GO:0016491">
    <property type="term" value="F:oxidoreductase activity"/>
    <property type="evidence" value="ECO:0007669"/>
    <property type="project" value="UniProtKB-KW"/>
</dbReference>
<gene>
    <name evidence="8" type="ORF">FRZ44_41060</name>
</gene>
<dbReference type="AlphaFoldDB" id="A0A5J6MQA2"/>
<keyword evidence="3" id="KW-0479">Metal-binding</keyword>
<dbReference type="InterPro" id="IPR001663">
    <property type="entry name" value="Rng_hydr_dOase-A"/>
</dbReference>
<evidence type="ECO:0000313" key="8">
    <source>
        <dbReference type="EMBL" id="QEX18795.1"/>
    </source>
</evidence>
<dbReference type="GO" id="GO:0051537">
    <property type="term" value="F:2 iron, 2 sulfur cluster binding"/>
    <property type="evidence" value="ECO:0007669"/>
    <property type="project" value="UniProtKB-KW"/>
</dbReference>
<accession>A0A5J6MQA2</accession>
<dbReference type="Pfam" id="PF00848">
    <property type="entry name" value="Ring_hydroxyl_A"/>
    <property type="match status" value="1"/>
</dbReference>
<evidence type="ECO:0000313" key="9">
    <source>
        <dbReference type="Proteomes" id="UP000326202"/>
    </source>
</evidence>
<protein>
    <submittedName>
        <fullName evidence="8">(2Fe-2S)-binding protein</fullName>
    </submittedName>
</protein>
<comment type="cofactor">
    <cofactor evidence="1">
        <name>Fe cation</name>
        <dbReference type="ChEBI" id="CHEBI:24875"/>
    </cofactor>
</comment>
<dbReference type="PRINTS" id="PR00090">
    <property type="entry name" value="RNGDIOXGNASE"/>
</dbReference>
<dbReference type="GO" id="GO:0005506">
    <property type="term" value="F:iron ion binding"/>
    <property type="evidence" value="ECO:0007669"/>
    <property type="project" value="InterPro"/>
</dbReference>
<keyword evidence="2" id="KW-0001">2Fe-2S</keyword>
<dbReference type="SUPFAM" id="SSF50022">
    <property type="entry name" value="ISP domain"/>
    <property type="match status" value="1"/>
</dbReference>
<dbReference type="KEGG" id="htq:FRZ44_41060"/>
<evidence type="ECO:0000256" key="5">
    <source>
        <dbReference type="ARBA" id="ARBA00023004"/>
    </source>
</evidence>
<keyword evidence="4" id="KW-0560">Oxidoreductase</keyword>
<evidence type="ECO:0000256" key="1">
    <source>
        <dbReference type="ARBA" id="ARBA00001962"/>
    </source>
</evidence>
<evidence type="ECO:0000259" key="7">
    <source>
        <dbReference type="PROSITE" id="PS51296"/>
    </source>
</evidence>
<dbReference type="InterPro" id="IPR017941">
    <property type="entry name" value="Rieske_2Fe-2S"/>
</dbReference>
<dbReference type="Proteomes" id="UP000326202">
    <property type="component" value="Chromosome"/>
</dbReference>
<evidence type="ECO:0000256" key="3">
    <source>
        <dbReference type="ARBA" id="ARBA00022723"/>
    </source>
</evidence>
<dbReference type="InterPro" id="IPR036922">
    <property type="entry name" value="Rieske_2Fe-2S_sf"/>
</dbReference>